<organism evidence="8 9">
    <name type="scientific">Thermoanaerobaculum aquaticum</name>
    <dbReference type="NCBI Taxonomy" id="1312852"/>
    <lineage>
        <taxon>Bacteria</taxon>
        <taxon>Pseudomonadati</taxon>
        <taxon>Acidobacteriota</taxon>
        <taxon>Thermoanaerobaculia</taxon>
        <taxon>Thermoanaerobaculales</taxon>
        <taxon>Thermoanaerobaculaceae</taxon>
        <taxon>Thermoanaerobaculum</taxon>
    </lineage>
</organism>
<protein>
    <recommendedName>
        <fullName evidence="10">Sigma-54-dependent Fis family transcriptional regulator</fullName>
    </recommendedName>
</protein>
<dbReference type="InterPro" id="IPR003593">
    <property type="entry name" value="AAA+_ATPase"/>
</dbReference>
<dbReference type="SMART" id="SM00448">
    <property type="entry name" value="REC"/>
    <property type="match status" value="1"/>
</dbReference>
<keyword evidence="3" id="KW-0805">Transcription regulation</keyword>
<feature type="modified residue" description="4-aspartylphosphate" evidence="5">
    <location>
        <position position="52"/>
    </location>
</feature>
<accession>A0A062XXG1</accession>
<dbReference type="SUPFAM" id="SSF52172">
    <property type="entry name" value="CheY-like"/>
    <property type="match status" value="1"/>
</dbReference>
<dbReference type="EMBL" id="JMFG01000025">
    <property type="protein sequence ID" value="KDA53195.1"/>
    <property type="molecule type" value="Genomic_DNA"/>
</dbReference>
<dbReference type="STRING" id="1312852.EG19_06830"/>
<comment type="caution">
    <text evidence="8">The sequence shown here is derived from an EMBL/GenBank/DDBJ whole genome shotgun (WGS) entry which is preliminary data.</text>
</comment>
<dbReference type="CDD" id="cd00156">
    <property type="entry name" value="REC"/>
    <property type="match status" value="1"/>
</dbReference>
<feature type="domain" description="Sigma-54 factor interaction" evidence="6">
    <location>
        <begin position="146"/>
        <end position="375"/>
    </location>
</feature>
<evidence type="ECO:0000313" key="9">
    <source>
        <dbReference type="Proteomes" id="UP000027284"/>
    </source>
</evidence>
<dbReference type="AlphaFoldDB" id="A0A062XXG1"/>
<dbReference type="InterPro" id="IPR027417">
    <property type="entry name" value="P-loop_NTPase"/>
</dbReference>
<dbReference type="InterPro" id="IPR058031">
    <property type="entry name" value="AAA_lid_NorR"/>
</dbReference>
<sequence length="493" mass="54755">MTAPRLLLIDDSAEYAASLTRALRSTYRVETAQNATQALEHLSPPPDAILLDLRLIPDSDDTSVALSLLQELRERLPNSPVLVITAYGDIDQAVACMRLGAADFIEKGKGLSELRARIEKALAQARMATRLRQLEEELAIVEPRQLIGESAALREVKEMIAAVARDSQVTVLITGETGTGKELVARAIHASGPRTQAPFVPVAIPTLPPTTVEAELFGYEPGAFTDAKRRHLGFIERARGGVLFLDEVGELPPETQVKLLRFLEERTISRLGGSEEIHVDVQVIAATNVNLGTAIRQGQFREDLYYRLKVCEIHLPPLRERREDIPLMVEHFLTTLRAKGHALTGLSAEAQAALERYDWPGNVRELRNVLEAAMLKASLRRHERIELEDLPLDVVTGASGRLEGQTKPAALTKSSRGPRPLEEVLAEAELAEVERALSACGGKKSEAWRLLGLNDRFVLTRRVRRLLERFPQLAAHFEQVQRAFRPRNKGEKR</sequence>
<dbReference type="SMART" id="SM00382">
    <property type="entry name" value="AAA"/>
    <property type="match status" value="1"/>
</dbReference>
<keyword evidence="4" id="KW-0804">Transcription</keyword>
<dbReference type="PROSITE" id="PS00688">
    <property type="entry name" value="SIGMA54_INTERACT_3"/>
    <property type="match status" value="1"/>
</dbReference>
<dbReference type="RefSeq" id="WP_038050007.1">
    <property type="nucleotide sequence ID" value="NZ_JMFG01000025.1"/>
</dbReference>
<dbReference type="GO" id="GO:0000160">
    <property type="term" value="P:phosphorelay signal transduction system"/>
    <property type="evidence" value="ECO:0007669"/>
    <property type="project" value="InterPro"/>
</dbReference>
<keyword evidence="5" id="KW-0597">Phosphoprotein</keyword>
<keyword evidence="9" id="KW-1185">Reference proteome</keyword>
<dbReference type="PROSITE" id="PS50110">
    <property type="entry name" value="RESPONSE_REGULATORY"/>
    <property type="match status" value="1"/>
</dbReference>
<evidence type="ECO:0000313" key="8">
    <source>
        <dbReference type="EMBL" id="KDA53195.1"/>
    </source>
</evidence>
<proteinExistence type="predicted"/>
<keyword evidence="1" id="KW-0547">Nucleotide-binding</keyword>
<evidence type="ECO:0000256" key="1">
    <source>
        <dbReference type="ARBA" id="ARBA00022741"/>
    </source>
</evidence>
<evidence type="ECO:0000256" key="2">
    <source>
        <dbReference type="ARBA" id="ARBA00022840"/>
    </source>
</evidence>
<gene>
    <name evidence="8" type="ORF">EG19_06830</name>
</gene>
<dbReference type="OrthoDB" id="9771372at2"/>
<dbReference type="InterPro" id="IPR025662">
    <property type="entry name" value="Sigma_54_int_dom_ATP-bd_1"/>
</dbReference>
<evidence type="ECO:0008006" key="10">
    <source>
        <dbReference type="Google" id="ProtNLM"/>
    </source>
</evidence>
<keyword evidence="2" id="KW-0067">ATP-binding</keyword>
<dbReference type="InterPro" id="IPR011006">
    <property type="entry name" value="CheY-like_superfamily"/>
</dbReference>
<evidence type="ECO:0000259" key="7">
    <source>
        <dbReference type="PROSITE" id="PS50110"/>
    </source>
</evidence>
<dbReference type="PANTHER" id="PTHR32071">
    <property type="entry name" value="TRANSCRIPTIONAL REGULATORY PROTEIN"/>
    <property type="match status" value="1"/>
</dbReference>
<dbReference type="Pfam" id="PF00158">
    <property type="entry name" value="Sigma54_activat"/>
    <property type="match status" value="1"/>
</dbReference>
<dbReference type="Pfam" id="PF00072">
    <property type="entry name" value="Response_reg"/>
    <property type="match status" value="1"/>
</dbReference>
<name>A0A062XXG1_9BACT</name>
<dbReference type="Proteomes" id="UP000027284">
    <property type="component" value="Unassembled WGS sequence"/>
</dbReference>
<dbReference type="SUPFAM" id="SSF52540">
    <property type="entry name" value="P-loop containing nucleoside triphosphate hydrolases"/>
    <property type="match status" value="1"/>
</dbReference>
<dbReference type="PROSITE" id="PS50045">
    <property type="entry name" value="SIGMA54_INTERACT_4"/>
    <property type="match status" value="1"/>
</dbReference>
<evidence type="ECO:0000256" key="4">
    <source>
        <dbReference type="ARBA" id="ARBA00023163"/>
    </source>
</evidence>
<evidence type="ECO:0000256" key="5">
    <source>
        <dbReference type="PROSITE-ProRule" id="PRU00169"/>
    </source>
</evidence>
<dbReference type="Gene3D" id="3.40.50.300">
    <property type="entry name" value="P-loop containing nucleotide triphosphate hydrolases"/>
    <property type="match status" value="1"/>
</dbReference>
<reference evidence="8 9" key="1">
    <citation type="submission" date="2014-04" db="EMBL/GenBank/DDBJ databases">
        <title>The Genome Sequence of Thermoanaerobaculum aquaticum MP-01, The First Cultivated Group 23 Acidobacterium.</title>
        <authorList>
            <person name="Stamps B.W."/>
            <person name="Losey N.A."/>
            <person name="Lawson P.A."/>
            <person name="Stevenson B.S."/>
        </authorList>
    </citation>
    <scope>NUCLEOTIDE SEQUENCE [LARGE SCALE GENOMIC DNA]</scope>
    <source>
        <strain evidence="8 9">MP-01</strain>
    </source>
</reference>
<evidence type="ECO:0000256" key="3">
    <source>
        <dbReference type="ARBA" id="ARBA00023015"/>
    </source>
</evidence>
<dbReference type="GO" id="GO:0006355">
    <property type="term" value="P:regulation of DNA-templated transcription"/>
    <property type="evidence" value="ECO:0007669"/>
    <property type="project" value="InterPro"/>
</dbReference>
<dbReference type="FunFam" id="3.40.50.300:FF:000006">
    <property type="entry name" value="DNA-binding transcriptional regulator NtrC"/>
    <property type="match status" value="1"/>
</dbReference>
<dbReference type="PANTHER" id="PTHR32071:SF99">
    <property type="entry name" value="TRANSCRIPTIONAL REGULATORY PROTEIN"/>
    <property type="match status" value="1"/>
</dbReference>
<dbReference type="InterPro" id="IPR001789">
    <property type="entry name" value="Sig_transdc_resp-reg_receiver"/>
</dbReference>
<dbReference type="InterPro" id="IPR025944">
    <property type="entry name" value="Sigma_54_int_dom_CS"/>
</dbReference>
<feature type="domain" description="Response regulatory" evidence="7">
    <location>
        <begin position="5"/>
        <end position="122"/>
    </location>
</feature>
<dbReference type="InterPro" id="IPR002078">
    <property type="entry name" value="Sigma_54_int"/>
</dbReference>
<evidence type="ECO:0000259" key="6">
    <source>
        <dbReference type="PROSITE" id="PS50045"/>
    </source>
</evidence>
<dbReference type="CDD" id="cd00009">
    <property type="entry name" value="AAA"/>
    <property type="match status" value="1"/>
</dbReference>
<dbReference type="GO" id="GO:0005524">
    <property type="term" value="F:ATP binding"/>
    <property type="evidence" value="ECO:0007669"/>
    <property type="project" value="UniProtKB-KW"/>
</dbReference>
<dbReference type="Pfam" id="PF25601">
    <property type="entry name" value="AAA_lid_14"/>
    <property type="match status" value="1"/>
</dbReference>
<dbReference type="Gene3D" id="1.10.8.60">
    <property type="match status" value="1"/>
</dbReference>
<dbReference type="Gene3D" id="3.40.50.2300">
    <property type="match status" value="1"/>
</dbReference>
<dbReference type="PROSITE" id="PS00675">
    <property type="entry name" value="SIGMA54_INTERACT_1"/>
    <property type="match status" value="1"/>
</dbReference>